<sequence>MLRRHLLWLTALLLTGCSTSSTQHAPASEAHAPEVYGAGLFTTGAWDFFMAFSPDQKRVLFCRADDAFEKYEIFETRLGDDGRWSTPVKPRFAKEWSNADPHISPDGRTVVFISNRPSPGETTARATHDIFVAHLQPDGEWSEATRLPAPVNDAGLDEWSPAVAANGNLYFGGERSGTRGGSDLWVSRLVGGVYQPPENLGYAINTAGEEVEPWIAPDESYLLFSALRRPESIGSYDVYLSRRLPDGGWEKARLLGNGINSTARDFNQSVSPDGKWLYFSSNRPHTGDVGPRFDFPRNDAALVGIGKGTGDIYRVPMSALGL</sequence>
<gene>
    <name evidence="2" type="ORF">JY651_40090</name>
</gene>
<reference evidence="2 3" key="1">
    <citation type="submission" date="2021-02" db="EMBL/GenBank/DDBJ databases">
        <title>De Novo genome assembly of isolated myxobacteria.</title>
        <authorList>
            <person name="Stevens D.C."/>
        </authorList>
    </citation>
    <scope>NUCLEOTIDE SEQUENCE [LARGE SCALE GENOMIC DNA]</scope>
    <source>
        <strain evidence="3">SCPEA02</strain>
    </source>
</reference>
<evidence type="ECO:0000313" key="3">
    <source>
        <dbReference type="Proteomes" id="UP000662747"/>
    </source>
</evidence>
<feature type="chain" id="PRO_5046366093" evidence="1">
    <location>
        <begin position="26"/>
        <end position="322"/>
    </location>
</feature>
<dbReference type="Proteomes" id="UP000662747">
    <property type="component" value="Chromosome"/>
</dbReference>
<organism evidence="2 3">
    <name type="scientific">Pyxidicoccus parkwayensis</name>
    <dbReference type="NCBI Taxonomy" id="2813578"/>
    <lineage>
        <taxon>Bacteria</taxon>
        <taxon>Pseudomonadati</taxon>
        <taxon>Myxococcota</taxon>
        <taxon>Myxococcia</taxon>
        <taxon>Myxococcales</taxon>
        <taxon>Cystobacterineae</taxon>
        <taxon>Myxococcaceae</taxon>
        <taxon>Pyxidicoccus</taxon>
    </lineage>
</organism>
<keyword evidence="3" id="KW-1185">Reference proteome</keyword>
<proteinExistence type="predicted"/>
<dbReference type="PROSITE" id="PS51257">
    <property type="entry name" value="PROKAR_LIPOPROTEIN"/>
    <property type="match status" value="1"/>
</dbReference>
<protein>
    <submittedName>
        <fullName evidence="2">PD40 domain-containing protein</fullName>
    </submittedName>
</protein>
<keyword evidence="1" id="KW-0732">Signal</keyword>
<dbReference type="EMBL" id="CP071090">
    <property type="protein sequence ID" value="QSQ21326.1"/>
    <property type="molecule type" value="Genomic_DNA"/>
</dbReference>
<dbReference type="SUPFAM" id="SSF82171">
    <property type="entry name" value="DPP6 N-terminal domain-like"/>
    <property type="match status" value="1"/>
</dbReference>
<evidence type="ECO:0000256" key="1">
    <source>
        <dbReference type="SAM" id="SignalP"/>
    </source>
</evidence>
<accession>A0ABX7NR28</accession>
<feature type="signal peptide" evidence="1">
    <location>
        <begin position="1"/>
        <end position="25"/>
    </location>
</feature>
<dbReference type="InterPro" id="IPR011042">
    <property type="entry name" value="6-blade_b-propeller_TolB-like"/>
</dbReference>
<dbReference type="Pfam" id="PF07676">
    <property type="entry name" value="PD40"/>
    <property type="match status" value="2"/>
</dbReference>
<evidence type="ECO:0000313" key="2">
    <source>
        <dbReference type="EMBL" id="QSQ21326.1"/>
    </source>
</evidence>
<name>A0ABX7NR28_9BACT</name>
<dbReference type="RefSeq" id="WP_206722904.1">
    <property type="nucleotide sequence ID" value="NZ_CP071090.1"/>
</dbReference>
<dbReference type="InterPro" id="IPR011659">
    <property type="entry name" value="WD40"/>
</dbReference>
<dbReference type="Gene3D" id="2.120.10.30">
    <property type="entry name" value="TolB, C-terminal domain"/>
    <property type="match status" value="1"/>
</dbReference>